<dbReference type="InterPro" id="IPR053951">
    <property type="entry name" value="K_trans_N"/>
</dbReference>
<feature type="transmembrane region" description="Helical" evidence="10">
    <location>
        <begin position="533"/>
        <end position="554"/>
    </location>
</feature>
<organism evidence="14 15">
    <name type="scientific">Urochloa decumbens</name>
    <dbReference type="NCBI Taxonomy" id="240449"/>
    <lineage>
        <taxon>Eukaryota</taxon>
        <taxon>Viridiplantae</taxon>
        <taxon>Streptophyta</taxon>
        <taxon>Embryophyta</taxon>
        <taxon>Tracheophyta</taxon>
        <taxon>Spermatophyta</taxon>
        <taxon>Magnoliopsida</taxon>
        <taxon>Liliopsida</taxon>
        <taxon>Poales</taxon>
        <taxon>Poaceae</taxon>
        <taxon>PACMAD clade</taxon>
        <taxon>Panicoideae</taxon>
        <taxon>Panicodae</taxon>
        <taxon>Paniceae</taxon>
        <taxon>Melinidinae</taxon>
        <taxon>Urochloa</taxon>
    </lineage>
</organism>
<evidence type="ECO:0000256" key="4">
    <source>
        <dbReference type="ARBA" id="ARBA00022538"/>
    </source>
</evidence>
<evidence type="ECO:0000256" key="10">
    <source>
        <dbReference type="RuleBase" id="RU321113"/>
    </source>
</evidence>
<dbReference type="Proteomes" id="UP001497457">
    <property type="component" value="Chromosome 5rd"/>
</dbReference>
<evidence type="ECO:0000256" key="8">
    <source>
        <dbReference type="ARBA" id="ARBA00023065"/>
    </source>
</evidence>
<proteinExistence type="inferred from homology"/>
<feature type="transmembrane region" description="Helical" evidence="10">
    <location>
        <begin position="504"/>
        <end position="526"/>
    </location>
</feature>
<feature type="region of interest" description="Disordered" evidence="11">
    <location>
        <begin position="1"/>
        <end position="67"/>
    </location>
</feature>
<evidence type="ECO:0000256" key="5">
    <source>
        <dbReference type="ARBA" id="ARBA00022692"/>
    </source>
</evidence>
<dbReference type="GO" id="GO:0016020">
    <property type="term" value="C:membrane"/>
    <property type="evidence" value="ECO:0007669"/>
    <property type="project" value="UniProtKB-SubCell"/>
</dbReference>
<feature type="transmembrane region" description="Helical" evidence="10">
    <location>
        <begin position="475"/>
        <end position="498"/>
    </location>
</feature>
<reference evidence="14" key="1">
    <citation type="submission" date="2024-10" db="EMBL/GenBank/DDBJ databases">
        <authorList>
            <person name="Ryan C."/>
        </authorList>
    </citation>
    <scope>NUCLEOTIDE SEQUENCE [LARGE SCALE GENOMIC DNA]</scope>
</reference>
<keyword evidence="7 10" id="KW-1133">Transmembrane helix</keyword>
<evidence type="ECO:0000259" key="12">
    <source>
        <dbReference type="Pfam" id="PF02705"/>
    </source>
</evidence>
<feature type="transmembrane region" description="Helical" evidence="10">
    <location>
        <begin position="423"/>
        <end position="442"/>
    </location>
</feature>
<dbReference type="EMBL" id="OZ075115">
    <property type="protein sequence ID" value="CAL5062597.1"/>
    <property type="molecule type" value="Genomic_DNA"/>
</dbReference>
<feature type="domain" description="K+ potassium transporter integral membrane" evidence="12">
    <location>
        <begin position="111"/>
        <end position="600"/>
    </location>
</feature>
<dbReference type="NCBIfam" id="TIGR00794">
    <property type="entry name" value="kup"/>
    <property type="match status" value="1"/>
</dbReference>
<gene>
    <name evidence="14" type="ORF">URODEC1_LOCUS98381</name>
</gene>
<sequence length="855" mass="94598">MESGSGGGGLRRLRKTESAEMRWVVPGGACEEDEIESSDDGGTDTPAAASGSRGGGISDDDDDDDGYEEDEMLRQRLVRTGPRADSFDVEALDVPGVYRHQEFTFGRSIVLTLQTLGVVFGDVGTSPLYTFDVMFNKYPITSKEDVLGALSLVLYTLILIPFLKYTLIVLWGNDGGEGGTFALYSLICRNAKASLLPNQLPSDTRISSFNLKVPSVELERSLKIKERLETSSMLKKLLLMLVLFGTSMVIADGVVTPAMSVMSAVNGLKVGITSVNEGEVVMITVAFLIVLFSLQRFGTSKVGLAVGPALFIWFCCLAGIGIYNIRTYGSEVLRAFNPVYIYYYFERNPTQAWMSLGGCLLCATGSEAMFADLCYFSVRSVQLTFVFLVLPCLLLGYLGQGAFLMENLTKSQQVFFLSIPSQAFWPVVFVATMAALIASRAMTTAIFSTIKQATALGCFPRLKIIHTSRKFMGQIYIPVMNWFLLVSCLAFVTVFGSINEIGNAYGIAELGVMMMTTVLVTIIMLLIWQVNIVVVLCFLTLFLGLELFFFSSVLGSAADGSWVLLVFAAVLYLVMYIWNYGTKLKYETEVKQKLSMDLLMQLGCNLGTVRAPGIGLLYNELVRGVPAIFGQFLTTLPAMHSMVIFVCIKWVPVPVVPQTERFLFRRVCPKNYHMFRCIARYGYKDVRKENPQAFEQLLIESLEKFIRREAQERSLESDHNDDTDSEEEIASSSSRVLVGPNGSIYSLGVPLAESAGANNSALGSSVSFDGYLDEAMDDGSRSMDNELSFVHKAKESGVVYLLGHGDIRARKESFFLKKLVINYFYAFLRKNCRRGIATLSIPHTRLMQVAMQYMV</sequence>
<feature type="domain" description="K+ potassium transporter C-terminal" evidence="13">
    <location>
        <begin position="612"/>
        <end position="853"/>
    </location>
</feature>
<feature type="transmembrane region" description="Helical" evidence="10">
    <location>
        <begin position="149"/>
        <end position="171"/>
    </location>
</feature>
<feature type="compositionally biased region" description="Gly residues" evidence="11">
    <location>
        <begin position="1"/>
        <end position="10"/>
    </location>
</feature>
<keyword evidence="3" id="KW-0813">Transport</keyword>
<evidence type="ECO:0000256" key="9">
    <source>
        <dbReference type="ARBA" id="ARBA00023136"/>
    </source>
</evidence>
<feature type="transmembrane region" description="Helical" evidence="10">
    <location>
        <begin position="237"/>
        <end position="260"/>
    </location>
</feature>
<evidence type="ECO:0000256" key="7">
    <source>
        <dbReference type="ARBA" id="ARBA00022989"/>
    </source>
</evidence>
<evidence type="ECO:0000313" key="15">
    <source>
        <dbReference type="Proteomes" id="UP001497457"/>
    </source>
</evidence>
<dbReference type="AlphaFoldDB" id="A0ABC9EU09"/>
<evidence type="ECO:0000256" key="2">
    <source>
        <dbReference type="ARBA" id="ARBA00008440"/>
    </source>
</evidence>
<dbReference type="GO" id="GO:0015079">
    <property type="term" value="F:potassium ion transmembrane transporter activity"/>
    <property type="evidence" value="ECO:0007669"/>
    <property type="project" value="UniProtKB-UniRule"/>
</dbReference>
<evidence type="ECO:0000259" key="13">
    <source>
        <dbReference type="Pfam" id="PF22776"/>
    </source>
</evidence>
<keyword evidence="15" id="KW-1185">Reference proteome</keyword>
<keyword evidence="8 10" id="KW-0406">Ion transport</keyword>
<name>A0ABC9EU09_9POAL</name>
<dbReference type="Pfam" id="PF22776">
    <property type="entry name" value="K_trans_C"/>
    <property type="match status" value="1"/>
</dbReference>
<feature type="transmembrane region" description="Helical" evidence="10">
    <location>
        <begin position="560"/>
        <end position="578"/>
    </location>
</feature>
<keyword evidence="6 10" id="KW-0630">Potassium</keyword>
<comment type="subcellular location">
    <subcellularLocation>
        <location evidence="1 10">Membrane</location>
        <topology evidence="1 10">Multi-pass membrane protein</topology>
    </subcellularLocation>
</comment>
<feature type="transmembrane region" description="Helical" evidence="10">
    <location>
        <begin position="109"/>
        <end position="129"/>
    </location>
</feature>
<dbReference type="InterPro" id="IPR053952">
    <property type="entry name" value="K_trans_C"/>
</dbReference>
<feature type="transmembrane region" description="Helical" evidence="10">
    <location>
        <begin position="304"/>
        <end position="325"/>
    </location>
</feature>
<dbReference type="Pfam" id="PF02705">
    <property type="entry name" value="K_trans"/>
    <property type="match status" value="1"/>
</dbReference>
<dbReference type="InterPro" id="IPR003855">
    <property type="entry name" value="K+_transporter"/>
</dbReference>
<keyword evidence="4 10" id="KW-0633">Potassium transport</keyword>
<keyword evidence="9 10" id="KW-0472">Membrane</keyword>
<evidence type="ECO:0000313" key="14">
    <source>
        <dbReference type="EMBL" id="CAL5062597.1"/>
    </source>
</evidence>
<feature type="region of interest" description="Disordered" evidence="11">
    <location>
        <begin position="713"/>
        <end position="734"/>
    </location>
</feature>
<keyword evidence="5 10" id="KW-0812">Transmembrane</keyword>
<dbReference type="PANTHER" id="PTHR30540">
    <property type="entry name" value="OSMOTIC STRESS POTASSIUM TRANSPORTER"/>
    <property type="match status" value="1"/>
</dbReference>
<feature type="transmembrane region" description="Helical" evidence="10">
    <location>
        <begin position="383"/>
        <end position="403"/>
    </location>
</feature>
<comment type="similarity">
    <text evidence="2 10">Belongs to the HAK/KUP transporter (TC 2.A.72.3) family.</text>
</comment>
<feature type="compositionally biased region" description="Basic and acidic residues" evidence="11">
    <location>
        <begin position="713"/>
        <end position="722"/>
    </location>
</feature>
<evidence type="ECO:0000256" key="6">
    <source>
        <dbReference type="ARBA" id="ARBA00022958"/>
    </source>
</evidence>
<dbReference type="PANTHER" id="PTHR30540:SF8">
    <property type="entry name" value="POTASSIUM TRANSPORTER 7"/>
    <property type="match status" value="1"/>
</dbReference>
<feature type="compositionally biased region" description="Acidic residues" evidence="11">
    <location>
        <begin position="58"/>
        <end position="67"/>
    </location>
</feature>
<feature type="transmembrane region" description="Helical" evidence="10">
    <location>
        <begin position="352"/>
        <end position="371"/>
    </location>
</feature>
<protein>
    <recommendedName>
        <fullName evidence="10">Potassium transporter</fullName>
    </recommendedName>
</protein>
<feature type="compositionally biased region" description="Acidic residues" evidence="11">
    <location>
        <begin position="30"/>
        <end position="42"/>
    </location>
</feature>
<evidence type="ECO:0000256" key="1">
    <source>
        <dbReference type="ARBA" id="ARBA00004141"/>
    </source>
</evidence>
<evidence type="ECO:0000256" key="3">
    <source>
        <dbReference type="ARBA" id="ARBA00022448"/>
    </source>
</evidence>
<comment type="function">
    <text evidence="10">Potassium transporter.</text>
</comment>
<feature type="transmembrane region" description="Helical" evidence="10">
    <location>
        <begin position="280"/>
        <end position="297"/>
    </location>
</feature>
<evidence type="ECO:0000256" key="11">
    <source>
        <dbReference type="SAM" id="MobiDB-lite"/>
    </source>
</evidence>
<accession>A0ABC9EU09</accession>